<dbReference type="GO" id="GO:0006935">
    <property type="term" value="P:chemotaxis"/>
    <property type="evidence" value="ECO:0007669"/>
    <property type="project" value="UniProtKB-UniRule"/>
</dbReference>
<dbReference type="Proteomes" id="UP000237222">
    <property type="component" value="Unassembled WGS sequence"/>
</dbReference>
<dbReference type="EMBL" id="PQGG01000019">
    <property type="protein sequence ID" value="POP53146.1"/>
    <property type="molecule type" value="Genomic_DNA"/>
</dbReference>
<keyword evidence="2 3" id="KW-0378">Hydrolase</keyword>
<evidence type="ECO:0000256" key="1">
    <source>
        <dbReference type="ARBA" id="ARBA00022500"/>
    </source>
</evidence>
<comment type="caution">
    <text evidence="4">The sequence shown here is derived from an EMBL/GenBank/DDBJ whole genome shotgun (WGS) entry which is preliminary data.</text>
</comment>
<dbReference type="Gene3D" id="3.30.1330.200">
    <property type="match status" value="1"/>
</dbReference>
<name>A0A2S4HGN5_9GAMM</name>
<reference evidence="5 7" key="2">
    <citation type="submission" date="2018-10" db="EMBL/GenBank/DDBJ databases">
        <title>Draft genome sequence of Zhongshania sp. DSW25-10.</title>
        <authorList>
            <person name="Oh J."/>
        </authorList>
    </citation>
    <scope>NUCLEOTIDE SEQUENCE [LARGE SCALE GENOMIC DNA]</scope>
    <source>
        <strain evidence="5 7">DSW25-10</strain>
    </source>
</reference>
<dbReference type="Proteomes" id="UP000274695">
    <property type="component" value="Unassembled WGS sequence"/>
</dbReference>
<dbReference type="Pfam" id="PF03975">
    <property type="entry name" value="CheD"/>
    <property type="match status" value="1"/>
</dbReference>
<comment type="similarity">
    <text evidence="3">Belongs to the CheD family.</text>
</comment>
<dbReference type="SUPFAM" id="SSF64438">
    <property type="entry name" value="CNF1/YfiH-like putative cysteine hydrolases"/>
    <property type="match status" value="1"/>
</dbReference>
<sequence>MTAIDEIHKHWDPVIGAYTARVLPGQYYVSAGGDECIGTVLGSCVAACVRDSRLNIGGLNHFMLPGDEGGGSGLSLNRFGAFAMENLINDILKLGGSKTRLEIKLFGGGKIMRGLSDIGQKNIDFVKSFLSLEGYHIAAEDLGGEFSRKILYFPATGKVKVKRLRSVHAATVAQQEASYESKMRNNVAGSIELFD</sequence>
<dbReference type="InterPro" id="IPR011324">
    <property type="entry name" value="Cytotoxic_necrot_fac-like_cat"/>
</dbReference>
<evidence type="ECO:0000313" key="4">
    <source>
        <dbReference type="EMBL" id="POP53146.1"/>
    </source>
</evidence>
<dbReference type="CDD" id="cd16352">
    <property type="entry name" value="CheD"/>
    <property type="match status" value="1"/>
</dbReference>
<dbReference type="EMBL" id="RHGB01000008">
    <property type="protein sequence ID" value="RNL64465.1"/>
    <property type="molecule type" value="Genomic_DNA"/>
</dbReference>
<comment type="function">
    <text evidence="3">Probably deamidates glutamine residues to glutamate on methyl-accepting chemotaxis receptors (MCPs), playing an important role in chemotaxis.</text>
</comment>
<dbReference type="OrthoDB" id="9807202at2"/>
<accession>A0A2S4HGN5</accession>
<gene>
    <name evidence="3" type="primary">cheD</name>
    <name evidence="4" type="ORF">C0068_08635</name>
    <name evidence="5" type="ORF">D0911_08580</name>
</gene>
<evidence type="ECO:0000256" key="2">
    <source>
        <dbReference type="ARBA" id="ARBA00022801"/>
    </source>
</evidence>
<evidence type="ECO:0000313" key="7">
    <source>
        <dbReference type="Proteomes" id="UP000274695"/>
    </source>
</evidence>
<evidence type="ECO:0000313" key="5">
    <source>
        <dbReference type="EMBL" id="RNL64465.1"/>
    </source>
</evidence>
<evidence type="ECO:0000313" key="6">
    <source>
        <dbReference type="Proteomes" id="UP000237222"/>
    </source>
</evidence>
<organism evidence="4 6">
    <name type="scientific">Zhongshania marina</name>
    <dbReference type="NCBI Taxonomy" id="2304603"/>
    <lineage>
        <taxon>Bacteria</taxon>
        <taxon>Pseudomonadati</taxon>
        <taxon>Pseudomonadota</taxon>
        <taxon>Gammaproteobacteria</taxon>
        <taxon>Cellvibrionales</taxon>
        <taxon>Spongiibacteraceae</taxon>
        <taxon>Zhongshania</taxon>
    </lineage>
</organism>
<dbReference type="InterPro" id="IPR005659">
    <property type="entry name" value="Chemorcpt_Glu_NH3ase_CheD"/>
</dbReference>
<keyword evidence="1 3" id="KW-0145">Chemotaxis</keyword>
<evidence type="ECO:0000256" key="3">
    <source>
        <dbReference type="HAMAP-Rule" id="MF_01440"/>
    </source>
</evidence>
<protein>
    <recommendedName>
        <fullName evidence="3">Probable chemoreceptor glutamine deamidase CheD</fullName>
        <ecNumber evidence="3">3.5.1.44</ecNumber>
    </recommendedName>
</protein>
<reference evidence="4" key="1">
    <citation type="submission" date="2018-01" db="EMBL/GenBank/DDBJ databases">
        <authorList>
            <person name="Yu X.-D."/>
        </authorList>
    </citation>
    <scope>NUCLEOTIDE SEQUENCE</scope>
    <source>
        <strain evidence="4">ZX-21</strain>
    </source>
</reference>
<dbReference type="GO" id="GO:0050568">
    <property type="term" value="F:protein-glutamine glutaminase activity"/>
    <property type="evidence" value="ECO:0007669"/>
    <property type="project" value="UniProtKB-UniRule"/>
</dbReference>
<dbReference type="InterPro" id="IPR038592">
    <property type="entry name" value="CheD-like_sf"/>
</dbReference>
<comment type="catalytic activity">
    <reaction evidence="3">
        <text>L-glutaminyl-[protein] + H2O = L-glutamyl-[protein] + NH4(+)</text>
        <dbReference type="Rhea" id="RHEA:16441"/>
        <dbReference type="Rhea" id="RHEA-COMP:10207"/>
        <dbReference type="Rhea" id="RHEA-COMP:10208"/>
        <dbReference type="ChEBI" id="CHEBI:15377"/>
        <dbReference type="ChEBI" id="CHEBI:28938"/>
        <dbReference type="ChEBI" id="CHEBI:29973"/>
        <dbReference type="ChEBI" id="CHEBI:30011"/>
        <dbReference type="EC" id="3.5.1.44"/>
    </reaction>
</comment>
<dbReference type="EC" id="3.5.1.44" evidence="3"/>
<keyword evidence="7" id="KW-1185">Reference proteome</keyword>
<dbReference type="AlphaFoldDB" id="A0A2S4HGN5"/>
<dbReference type="PANTHER" id="PTHR35147">
    <property type="entry name" value="CHEMORECEPTOR GLUTAMINE DEAMIDASE CHED-RELATED"/>
    <property type="match status" value="1"/>
</dbReference>
<proteinExistence type="inferred from homology"/>
<dbReference type="HAMAP" id="MF_01440">
    <property type="entry name" value="CheD"/>
    <property type="match status" value="1"/>
</dbReference>
<dbReference type="RefSeq" id="WP_103684088.1">
    <property type="nucleotide sequence ID" value="NZ_PQGG01000019.1"/>
</dbReference>
<dbReference type="PANTHER" id="PTHR35147:SF2">
    <property type="entry name" value="CHEMORECEPTOR GLUTAMINE DEAMIDASE CHED-RELATED"/>
    <property type="match status" value="1"/>
</dbReference>